<feature type="compositionally biased region" description="Basic and acidic residues" evidence="6">
    <location>
        <begin position="317"/>
        <end position="343"/>
    </location>
</feature>
<dbReference type="RefSeq" id="WP_070196457.1">
    <property type="nucleotide sequence ID" value="NZ_LJGU01000118.1"/>
</dbReference>
<dbReference type="InterPro" id="IPR017039">
    <property type="entry name" value="Virul_fac_BrkB"/>
</dbReference>
<feature type="transmembrane region" description="Helical" evidence="7">
    <location>
        <begin position="188"/>
        <end position="206"/>
    </location>
</feature>
<feature type="transmembrane region" description="Helical" evidence="7">
    <location>
        <begin position="143"/>
        <end position="168"/>
    </location>
</feature>
<evidence type="ECO:0000256" key="7">
    <source>
        <dbReference type="SAM" id="Phobius"/>
    </source>
</evidence>
<feature type="transmembrane region" description="Helical" evidence="7">
    <location>
        <begin position="39"/>
        <end position="64"/>
    </location>
</feature>
<keyword evidence="5 7" id="KW-0472">Membrane</keyword>
<evidence type="ECO:0000256" key="1">
    <source>
        <dbReference type="ARBA" id="ARBA00004651"/>
    </source>
</evidence>
<keyword evidence="2" id="KW-1003">Cell membrane</keyword>
<keyword evidence="4 7" id="KW-1133">Transmembrane helix</keyword>
<evidence type="ECO:0000256" key="5">
    <source>
        <dbReference type="ARBA" id="ARBA00023136"/>
    </source>
</evidence>
<dbReference type="Proteomes" id="UP000176101">
    <property type="component" value="Unassembled WGS sequence"/>
</dbReference>
<dbReference type="GO" id="GO:0005886">
    <property type="term" value="C:plasma membrane"/>
    <property type="evidence" value="ECO:0007669"/>
    <property type="project" value="UniProtKB-SubCell"/>
</dbReference>
<dbReference type="Pfam" id="PF03631">
    <property type="entry name" value="Virul_fac_BrkB"/>
    <property type="match status" value="1"/>
</dbReference>
<reference evidence="8 9" key="1">
    <citation type="journal article" date="2016" name="Front. Microbiol.">
        <title>Comparative Genomics Analysis of Streptomyces Species Reveals Their Adaptation to the Marine Environment and Their Diversity at the Genomic Level.</title>
        <authorList>
            <person name="Tian X."/>
            <person name="Zhang Z."/>
            <person name="Yang T."/>
            <person name="Chen M."/>
            <person name="Li J."/>
            <person name="Chen F."/>
            <person name="Yang J."/>
            <person name="Li W."/>
            <person name="Zhang B."/>
            <person name="Zhang Z."/>
            <person name="Wu J."/>
            <person name="Zhang C."/>
            <person name="Long L."/>
            <person name="Xiao J."/>
        </authorList>
    </citation>
    <scope>NUCLEOTIDE SEQUENCE [LARGE SCALE GENOMIC DNA]</scope>
    <source>
        <strain evidence="8 9">SCSIO 02100</strain>
    </source>
</reference>
<keyword evidence="9" id="KW-1185">Reference proteome</keyword>
<evidence type="ECO:0000313" key="8">
    <source>
        <dbReference type="EMBL" id="OEV03578.1"/>
    </source>
</evidence>
<name>A0A1E7KI00_9ACTN</name>
<dbReference type="PANTHER" id="PTHR30213:SF1">
    <property type="entry name" value="INNER MEMBRANE PROTEIN YHJD"/>
    <property type="match status" value="1"/>
</dbReference>
<evidence type="ECO:0000256" key="6">
    <source>
        <dbReference type="SAM" id="MobiDB-lite"/>
    </source>
</evidence>
<protein>
    <submittedName>
        <fullName evidence="8">Uncharacterized protein</fullName>
    </submittedName>
</protein>
<dbReference type="PATRIC" id="fig|1075402.3.peg.3025"/>
<feature type="region of interest" description="Disordered" evidence="6">
    <location>
        <begin position="283"/>
        <end position="343"/>
    </location>
</feature>
<dbReference type="EMBL" id="LJGU01000118">
    <property type="protein sequence ID" value="OEV03578.1"/>
    <property type="molecule type" value="Genomic_DNA"/>
</dbReference>
<comment type="caution">
    <text evidence="8">The sequence shown here is derived from an EMBL/GenBank/DDBJ whole genome shotgun (WGS) entry which is preliminary data.</text>
</comment>
<sequence length="343" mass="36905">MDWLTKLPVIGPVAAWFFRTRVWRVYEHLEAHKWQRLTAAITFTSFLALFPMIVVGIAAGAAFLSRSQVKDFEKTLADQVPGISGQLDIQQLADHAGAIGLTAGALLLFTGVGWVGTLRECLRAVWDLEEDPGNPVLLKLKDLGALIGLGAAALVSVAGSAFALAVVGWLADRMGLDEGGVGRWLLRLAGYAVAIGADFLLLWYVLRWLPRVRPERDLMVAACLIGAVGFELLKLLLGGYLQGVAAKNTYGAFGTPIALLLWISFMARLLLYCAGWTATERVSPDAASPDSDQRGSPDQTSESSGPAASGPASAHQDSSRESPRPKPEQRPDPPRSRPDDPPR</sequence>
<dbReference type="PANTHER" id="PTHR30213">
    <property type="entry name" value="INNER MEMBRANE PROTEIN YHJD"/>
    <property type="match status" value="1"/>
</dbReference>
<evidence type="ECO:0000256" key="4">
    <source>
        <dbReference type="ARBA" id="ARBA00022989"/>
    </source>
</evidence>
<organism evidence="8 9">
    <name type="scientific">Streptomyces oceani</name>
    <dbReference type="NCBI Taxonomy" id="1075402"/>
    <lineage>
        <taxon>Bacteria</taxon>
        <taxon>Bacillati</taxon>
        <taxon>Actinomycetota</taxon>
        <taxon>Actinomycetes</taxon>
        <taxon>Kitasatosporales</taxon>
        <taxon>Streptomycetaceae</taxon>
        <taxon>Streptomyces</taxon>
    </lineage>
</organism>
<keyword evidence="3 7" id="KW-0812">Transmembrane</keyword>
<dbReference type="AlphaFoldDB" id="A0A1E7KI00"/>
<evidence type="ECO:0000256" key="3">
    <source>
        <dbReference type="ARBA" id="ARBA00022692"/>
    </source>
</evidence>
<feature type="transmembrane region" description="Helical" evidence="7">
    <location>
        <begin position="249"/>
        <end position="271"/>
    </location>
</feature>
<evidence type="ECO:0000256" key="2">
    <source>
        <dbReference type="ARBA" id="ARBA00022475"/>
    </source>
</evidence>
<feature type="transmembrane region" description="Helical" evidence="7">
    <location>
        <begin position="218"/>
        <end position="237"/>
    </location>
</feature>
<accession>A0A1E7KI00</accession>
<proteinExistence type="predicted"/>
<feature type="compositionally biased region" description="Low complexity" evidence="6">
    <location>
        <begin position="303"/>
        <end position="314"/>
    </location>
</feature>
<dbReference type="STRING" id="1075402.AN216_10985"/>
<evidence type="ECO:0000313" key="9">
    <source>
        <dbReference type="Proteomes" id="UP000176101"/>
    </source>
</evidence>
<gene>
    <name evidence="8" type="ORF">AN216_10985</name>
</gene>
<comment type="subcellular location">
    <subcellularLocation>
        <location evidence="1">Cell membrane</location>
        <topology evidence="1">Multi-pass membrane protein</topology>
    </subcellularLocation>
</comment>